<feature type="transmembrane region" description="Helical" evidence="3">
    <location>
        <begin position="391"/>
        <end position="409"/>
    </location>
</feature>
<feature type="transmembrane region" description="Helical" evidence="3">
    <location>
        <begin position="246"/>
        <end position="261"/>
    </location>
</feature>
<evidence type="ECO:0000313" key="7">
    <source>
        <dbReference type="Proteomes" id="UP000598633"/>
    </source>
</evidence>
<keyword evidence="3" id="KW-1133">Transmembrane helix</keyword>
<dbReference type="Proteomes" id="UP000598633">
    <property type="component" value="Unassembled WGS sequence"/>
</dbReference>
<feature type="domain" description="Cytochrome c-type biogenesis protein CcmF C-terminal" evidence="5">
    <location>
        <begin position="323"/>
        <end position="579"/>
    </location>
</feature>
<dbReference type="GO" id="GO:0017004">
    <property type="term" value="P:cytochrome complex assembly"/>
    <property type="evidence" value="ECO:0007669"/>
    <property type="project" value="UniProtKB-KW"/>
</dbReference>
<feature type="transmembrane region" description="Helical" evidence="3">
    <location>
        <begin position="39"/>
        <end position="60"/>
    </location>
</feature>
<feature type="transmembrane region" description="Helical" evidence="3">
    <location>
        <begin position="306"/>
        <end position="328"/>
    </location>
</feature>
<comment type="similarity">
    <text evidence="1">Belongs to the CcmF/CycK/Ccl1/NrfE/CcsA family.</text>
</comment>
<evidence type="ECO:0000259" key="4">
    <source>
        <dbReference type="Pfam" id="PF01578"/>
    </source>
</evidence>
<keyword evidence="3" id="KW-0472">Membrane</keyword>
<proteinExistence type="inferred from homology"/>
<name>A0A8J6Y4S0_9BACT</name>
<evidence type="ECO:0000256" key="3">
    <source>
        <dbReference type="SAM" id="Phobius"/>
    </source>
</evidence>
<dbReference type="EMBL" id="JACXWA010000035">
    <property type="protein sequence ID" value="MBD3870157.1"/>
    <property type="molecule type" value="Genomic_DNA"/>
</dbReference>
<dbReference type="PANTHER" id="PTHR43653">
    <property type="entry name" value="CYTOCHROME C ASSEMBLY PROTEIN-RELATED"/>
    <property type="match status" value="1"/>
</dbReference>
<feature type="transmembrane region" description="Helical" evidence="3">
    <location>
        <begin position="477"/>
        <end position="498"/>
    </location>
</feature>
<gene>
    <name evidence="6" type="primary">ccsA</name>
    <name evidence="6" type="ORF">IFJ97_02210</name>
</gene>
<feature type="transmembrane region" description="Helical" evidence="3">
    <location>
        <begin position="173"/>
        <end position="194"/>
    </location>
</feature>
<feature type="transmembrane region" description="Helical" evidence="3">
    <location>
        <begin position="446"/>
        <end position="465"/>
    </location>
</feature>
<feature type="transmembrane region" description="Helical" evidence="3">
    <location>
        <begin position="94"/>
        <end position="112"/>
    </location>
</feature>
<evidence type="ECO:0000256" key="2">
    <source>
        <dbReference type="ARBA" id="ARBA00022748"/>
    </source>
</evidence>
<evidence type="ECO:0000256" key="1">
    <source>
        <dbReference type="ARBA" id="ARBA00009186"/>
    </source>
</evidence>
<organism evidence="6 7">
    <name type="scientific">Candidatus Sulfomarinibacter kjeldsenii</name>
    <dbReference type="NCBI Taxonomy" id="2885994"/>
    <lineage>
        <taxon>Bacteria</taxon>
        <taxon>Pseudomonadati</taxon>
        <taxon>Acidobacteriota</taxon>
        <taxon>Thermoanaerobaculia</taxon>
        <taxon>Thermoanaerobaculales</taxon>
        <taxon>Candidatus Sulfomarinibacteraceae</taxon>
        <taxon>Candidatus Sulfomarinibacter</taxon>
    </lineage>
</organism>
<reference evidence="6 7" key="1">
    <citation type="submission" date="2020-08" db="EMBL/GenBank/DDBJ databases">
        <title>Acidobacteriota in marine sediments use diverse sulfur dissimilation pathways.</title>
        <authorList>
            <person name="Wasmund K."/>
        </authorList>
    </citation>
    <scope>NUCLEOTIDE SEQUENCE [LARGE SCALE GENOMIC DNA]</scope>
    <source>
        <strain evidence="6">MAG AM3-A</strain>
    </source>
</reference>
<dbReference type="PRINTS" id="PR01410">
    <property type="entry name" value="CCBIOGENESIS"/>
</dbReference>
<evidence type="ECO:0000259" key="5">
    <source>
        <dbReference type="Pfam" id="PF16327"/>
    </source>
</evidence>
<feature type="transmembrane region" description="Helical" evidence="3">
    <location>
        <begin position="206"/>
        <end position="226"/>
    </location>
</feature>
<dbReference type="InterPro" id="IPR002541">
    <property type="entry name" value="Cyt_c_assembly"/>
</dbReference>
<feature type="domain" description="Cytochrome c assembly protein" evidence="4">
    <location>
        <begin position="87"/>
        <end position="292"/>
    </location>
</feature>
<evidence type="ECO:0000313" key="6">
    <source>
        <dbReference type="EMBL" id="MBD3870157.1"/>
    </source>
</evidence>
<feature type="transmembrane region" description="Helical" evidence="3">
    <location>
        <begin position="348"/>
        <end position="371"/>
    </location>
</feature>
<dbReference type="GO" id="GO:0020037">
    <property type="term" value="F:heme binding"/>
    <property type="evidence" value="ECO:0007669"/>
    <property type="project" value="InterPro"/>
</dbReference>
<dbReference type="PANTHER" id="PTHR43653:SF1">
    <property type="entry name" value="CYTOCHROME C-TYPE BIOGENESIS PROTEIN CCMF"/>
    <property type="match status" value="1"/>
</dbReference>
<feature type="transmembrane region" description="Helical" evidence="3">
    <location>
        <begin position="273"/>
        <end position="294"/>
    </location>
</feature>
<dbReference type="Pfam" id="PF16327">
    <property type="entry name" value="CcmF_C"/>
    <property type="match status" value="1"/>
</dbReference>
<dbReference type="Pfam" id="PF01578">
    <property type="entry name" value="Cytochrom_C_asm"/>
    <property type="match status" value="1"/>
</dbReference>
<keyword evidence="3" id="KW-0812">Transmembrane</keyword>
<dbReference type="InterPro" id="IPR003567">
    <property type="entry name" value="Cyt_c_biogenesis"/>
</dbReference>
<dbReference type="GO" id="GO:0015232">
    <property type="term" value="F:heme transmembrane transporter activity"/>
    <property type="evidence" value="ECO:0007669"/>
    <property type="project" value="InterPro"/>
</dbReference>
<dbReference type="AlphaFoldDB" id="A0A8J6Y4S0"/>
<feature type="transmembrane region" description="Helical" evidence="3">
    <location>
        <begin position="119"/>
        <end position="135"/>
    </location>
</feature>
<feature type="transmembrane region" description="Helical" evidence="3">
    <location>
        <begin position="6"/>
        <end position="27"/>
    </location>
</feature>
<dbReference type="GO" id="GO:0016020">
    <property type="term" value="C:membrane"/>
    <property type="evidence" value="ECO:0007669"/>
    <property type="project" value="InterPro"/>
</dbReference>
<sequence>MYLPGTILMWTALLAGIASTITYWLSIRDPERWRGPARQSYVLMTFAIVVGSALLMYLLVTHDYRLHYVWAYSDNLLPLHYLISTFWGGQEGSFMLWIFCGVLLGLPLMRFARSYESRVMVVYNLTLLSLILLLVKQDPFRFHQGLTAALTPMDGQGLNPLLQNPWMVIHPPIMFIGYASLGIPFAFAIAALWMKRYDEWTMVSMPWVLLSLGSLGTAIMLGGYWAYETLGWGGYWGWDPVENASLVPWLATLALTHGMLLQRGRGRFRRLNLVLAIASFLLVVYATFLTRSGVLADFSVHSFVDLGITGMLVFNMGFFLLLSVGLLAYRWREIPAEVGDEPFMSRTIFFVVGILLTILIGVVVLFGTSAPLISRLWGAPAQVGPDFYNRMGFWLAVVFALFLGGTPFLGWNRARKGAGRIFMVTLAITAVLVAIGLAFGLRGVPATIYVAAALFAIVTNLWATVDSGKGGRWRMAGGPVAHVGFGLLLLAFLTTGWFDRQQKVRLAEGNPTEVLGYTMTFRGVEKPTPQARDAMVVEVTSPRGKNFVLKPRMWVNQKTNQLIANPDIKAFFTKDLYVAPVEFEPGQDAPVSGRLVLAKDQPTSFRDWTLTFHGFDMSRQNAVPGALTVGVVVGLERPGMESIDLEPSMVSTDEGVQPVAVDIPGMAGARLRATGMSVDQGVVRVEILGIGGGIGRTVVLAKGETLNYKGIEIAFDDFDMSDFDPEAGKINFGVIFNVEVDGQKIEVIPTYRGGMGGDPVITPAVVPGTGGITLSPGRIDAEGGTVQLQVYDPALAPEGASPASLVIDVSTKPLISLVWIG</sequence>
<accession>A0A8J6Y4S0</accession>
<feature type="transmembrane region" description="Helical" evidence="3">
    <location>
        <begin position="421"/>
        <end position="440"/>
    </location>
</feature>
<keyword evidence="2" id="KW-0201">Cytochrome c-type biogenesis</keyword>
<dbReference type="InterPro" id="IPR032523">
    <property type="entry name" value="CcmF_C"/>
</dbReference>
<comment type="caution">
    <text evidence="6">The sequence shown here is derived from an EMBL/GenBank/DDBJ whole genome shotgun (WGS) entry which is preliminary data.</text>
</comment>
<protein>
    <submittedName>
        <fullName evidence="6">Cytochrome c biogenesis protein CcsA</fullName>
    </submittedName>
</protein>
<feature type="non-terminal residue" evidence="6">
    <location>
        <position position="821"/>
    </location>
</feature>